<reference evidence="1" key="1">
    <citation type="submission" date="2021-01" db="EMBL/GenBank/DDBJ databases">
        <authorList>
            <consortium name="Genoscope - CEA"/>
            <person name="William W."/>
        </authorList>
    </citation>
    <scope>NUCLEOTIDE SEQUENCE</scope>
</reference>
<organism evidence="1 2">
    <name type="scientific">Paramecium sonneborni</name>
    <dbReference type="NCBI Taxonomy" id="65129"/>
    <lineage>
        <taxon>Eukaryota</taxon>
        <taxon>Sar</taxon>
        <taxon>Alveolata</taxon>
        <taxon>Ciliophora</taxon>
        <taxon>Intramacronucleata</taxon>
        <taxon>Oligohymenophorea</taxon>
        <taxon>Peniculida</taxon>
        <taxon>Parameciidae</taxon>
        <taxon>Paramecium</taxon>
    </lineage>
</organism>
<protein>
    <submittedName>
        <fullName evidence="1">Uncharacterized protein</fullName>
    </submittedName>
</protein>
<dbReference type="EMBL" id="CAJJDN010000151">
    <property type="protein sequence ID" value="CAD8124424.1"/>
    <property type="molecule type" value="Genomic_DNA"/>
</dbReference>
<comment type="caution">
    <text evidence="1">The sequence shown here is derived from an EMBL/GenBank/DDBJ whole genome shotgun (WGS) entry which is preliminary data.</text>
</comment>
<sequence length="112" mass="13818">MQQYPITTFTKYSDNFYQYSTRYTPNKFTDWHKKYEPKHKLDCQLDIKFQTQSILNQNYFKNTKNRQSQTNIPKSDINQFHSFNQEIKSPLKNNYDFDNYIRRVKTRLNLKI</sequence>
<name>A0A8S1RAR3_9CILI</name>
<keyword evidence="2" id="KW-1185">Reference proteome</keyword>
<evidence type="ECO:0000313" key="2">
    <source>
        <dbReference type="Proteomes" id="UP000692954"/>
    </source>
</evidence>
<evidence type="ECO:0000313" key="1">
    <source>
        <dbReference type="EMBL" id="CAD8124424.1"/>
    </source>
</evidence>
<dbReference type="Proteomes" id="UP000692954">
    <property type="component" value="Unassembled WGS sequence"/>
</dbReference>
<gene>
    <name evidence="1" type="ORF">PSON_ATCC_30995.1.T1510023</name>
</gene>
<dbReference type="AlphaFoldDB" id="A0A8S1RAR3"/>
<proteinExistence type="predicted"/>
<accession>A0A8S1RAR3</accession>
<dbReference type="OrthoDB" id="285149at2759"/>